<keyword evidence="3" id="KW-1185">Reference proteome</keyword>
<gene>
    <name evidence="2" type="ORF">PGLA1383_LOCUS42732</name>
</gene>
<feature type="region of interest" description="Disordered" evidence="1">
    <location>
        <begin position="77"/>
        <end position="132"/>
    </location>
</feature>
<feature type="compositionally biased region" description="Basic and acidic residues" evidence="1">
    <location>
        <begin position="90"/>
        <end position="102"/>
    </location>
</feature>
<dbReference type="Proteomes" id="UP000654075">
    <property type="component" value="Unassembled WGS sequence"/>
</dbReference>
<name>A0A813GFR1_POLGL</name>
<proteinExistence type="predicted"/>
<evidence type="ECO:0000313" key="3">
    <source>
        <dbReference type="Proteomes" id="UP000654075"/>
    </source>
</evidence>
<evidence type="ECO:0000256" key="1">
    <source>
        <dbReference type="SAM" id="MobiDB-lite"/>
    </source>
</evidence>
<evidence type="ECO:0000313" key="2">
    <source>
        <dbReference type="EMBL" id="CAE8625744.1"/>
    </source>
</evidence>
<feature type="non-terminal residue" evidence="2">
    <location>
        <position position="1"/>
    </location>
</feature>
<protein>
    <submittedName>
        <fullName evidence="2">Uncharacterized protein</fullName>
    </submittedName>
</protein>
<reference evidence="2" key="1">
    <citation type="submission" date="2021-02" db="EMBL/GenBank/DDBJ databases">
        <authorList>
            <person name="Dougan E. K."/>
            <person name="Rhodes N."/>
            <person name="Thang M."/>
            <person name="Chan C."/>
        </authorList>
    </citation>
    <scope>NUCLEOTIDE SEQUENCE</scope>
</reference>
<comment type="caution">
    <text evidence="2">The sequence shown here is derived from an EMBL/GenBank/DDBJ whole genome shotgun (WGS) entry which is preliminary data.</text>
</comment>
<dbReference type="EMBL" id="CAJNNV010028776">
    <property type="protein sequence ID" value="CAE8625744.1"/>
    <property type="molecule type" value="Genomic_DNA"/>
</dbReference>
<dbReference type="AlphaFoldDB" id="A0A813GFR1"/>
<organism evidence="2 3">
    <name type="scientific">Polarella glacialis</name>
    <name type="common">Dinoflagellate</name>
    <dbReference type="NCBI Taxonomy" id="89957"/>
    <lineage>
        <taxon>Eukaryota</taxon>
        <taxon>Sar</taxon>
        <taxon>Alveolata</taxon>
        <taxon>Dinophyceae</taxon>
        <taxon>Suessiales</taxon>
        <taxon>Suessiaceae</taxon>
        <taxon>Polarella</taxon>
    </lineage>
</organism>
<accession>A0A813GFR1</accession>
<feature type="non-terminal residue" evidence="2">
    <location>
        <position position="132"/>
    </location>
</feature>
<sequence length="132" mass="14401">FQFQAPPCHRSSTWGAAAGSHIIATGSHMYTHDGAEECDRTSNDDLCKAIKASLPQVLESELLPLIRSVIREELILQHRRSTSDSDNNNNDERVRAPGEAKEASLVASPKKDLQVSEDDPSPVLLGRGAKLQ</sequence>